<keyword evidence="2" id="KW-1185">Reference proteome</keyword>
<organism evidence="1 2">
    <name type="scientific">Smallanthus sonchifolius</name>
    <dbReference type="NCBI Taxonomy" id="185202"/>
    <lineage>
        <taxon>Eukaryota</taxon>
        <taxon>Viridiplantae</taxon>
        <taxon>Streptophyta</taxon>
        <taxon>Embryophyta</taxon>
        <taxon>Tracheophyta</taxon>
        <taxon>Spermatophyta</taxon>
        <taxon>Magnoliopsida</taxon>
        <taxon>eudicotyledons</taxon>
        <taxon>Gunneridae</taxon>
        <taxon>Pentapetalae</taxon>
        <taxon>asterids</taxon>
        <taxon>campanulids</taxon>
        <taxon>Asterales</taxon>
        <taxon>Asteraceae</taxon>
        <taxon>Asteroideae</taxon>
        <taxon>Heliantheae alliance</taxon>
        <taxon>Millerieae</taxon>
        <taxon>Smallanthus</taxon>
    </lineage>
</organism>
<reference evidence="1 2" key="2">
    <citation type="journal article" date="2022" name="Mol. Ecol. Resour.">
        <title>The genomes of chicory, endive, great burdock and yacon provide insights into Asteraceae paleo-polyploidization history and plant inulin production.</title>
        <authorList>
            <person name="Fan W."/>
            <person name="Wang S."/>
            <person name="Wang H."/>
            <person name="Wang A."/>
            <person name="Jiang F."/>
            <person name="Liu H."/>
            <person name="Zhao H."/>
            <person name="Xu D."/>
            <person name="Zhang Y."/>
        </authorList>
    </citation>
    <scope>NUCLEOTIDE SEQUENCE [LARGE SCALE GENOMIC DNA]</scope>
    <source>
        <strain evidence="2">cv. Yunnan</strain>
        <tissue evidence="1">Leaves</tissue>
    </source>
</reference>
<dbReference type="EMBL" id="CM042036">
    <property type="protein sequence ID" value="KAI3744313.1"/>
    <property type="molecule type" value="Genomic_DNA"/>
</dbReference>
<evidence type="ECO:0000313" key="1">
    <source>
        <dbReference type="EMBL" id="KAI3744313.1"/>
    </source>
</evidence>
<name>A0ACB9DCW4_9ASTR</name>
<comment type="caution">
    <text evidence="1">The sequence shown here is derived from an EMBL/GenBank/DDBJ whole genome shotgun (WGS) entry which is preliminary data.</text>
</comment>
<dbReference type="Proteomes" id="UP001056120">
    <property type="component" value="Linkage Group LG19"/>
</dbReference>
<sequence>MDAKEFSQLFMWRFQNGTGCKSGKKNPIESESNQPRRCRFCRSVKKEERNTKVVNRIDQTEIMKQKFESIA</sequence>
<proteinExistence type="predicted"/>
<protein>
    <submittedName>
        <fullName evidence="1">Uncharacterized protein</fullName>
    </submittedName>
</protein>
<reference evidence="2" key="1">
    <citation type="journal article" date="2022" name="Mol. Ecol. Resour.">
        <title>The genomes of chicory, endive, great burdock and yacon provide insights into Asteraceae palaeo-polyploidization history and plant inulin production.</title>
        <authorList>
            <person name="Fan W."/>
            <person name="Wang S."/>
            <person name="Wang H."/>
            <person name="Wang A."/>
            <person name="Jiang F."/>
            <person name="Liu H."/>
            <person name="Zhao H."/>
            <person name="Xu D."/>
            <person name="Zhang Y."/>
        </authorList>
    </citation>
    <scope>NUCLEOTIDE SEQUENCE [LARGE SCALE GENOMIC DNA]</scope>
    <source>
        <strain evidence="2">cv. Yunnan</strain>
    </source>
</reference>
<evidence type="ECO:0000313" key="2">
    <source>
        <dbReference type="Proteomes" id="UP001056120"/>
    </source>
</evidence>
<gene>
    <name evidence="1" type="ORF">L1987_57392</name>
</gene>
<accession>A0ACB9DCW4</accession>